<protein>
    <submittedName>
        <fullName evidence="1">Uncharacterized protein</fullName>
    </submittedName>
</protein>
<comment type="caution">
    <text evidence="1">The sequence shown here is derived from an EMBL/GenBank/DDBJ whole genome shotgun (WGS) entry which is preliminary data.</text>
</comment>
<evidence type="ECO:0000313" key="2">
    <source>
        <dbReference type="Proteomes" id="UP000887013"/>
    </source>
</evidence>
<gene>
    <name evidence="1" type="ORF">NPIL_196021</name>
</gene>
<name>A0A8X6NHZ1_NEPPI</name>
<evidence type="ECO:0000313" key="1">
    <source>
        <dbReference type="EMBL" id="GFT14293.1"/>
    </source>
</evidence>
<organism evidence="1 2">
    <name type="scientific">Nephila pilipes</name>
    <name type="common">Giant wood spider</name>
    <name type="synonym">Nephila maculata</name>
    <dbReference type="NCBI Taxonomy" id="299642"/>
    <lineage>
        <taxon>Eukaryota</taxon>
        <taxon>Metazoa</taxon>
        <taxon>Ecdysozoa</taxon>
        <taxon>Arthropoda</taxon>
        <taxon>Chelicerata</taxon>
        <taxon>Arachnida</taxon>
        <taxon>Araneae</taxon>
        <taxon>Araneomorphae</taxon>
        <taxon>Entelegynae</taxon>
        <taxon>Araneoidea</taxon>
        <taxon>Nephilidae</taxon>
        <taxon>Nephila</taxon>
    </lineage>
</organism>
<keyword evidence="2" id="KW-1185">Reference proteome</keyword>
<dbReference type="EMBL" id="BMAW01104423">
    <property type="protein sequence ID" value="GFT14293.1"/>
    <property type="molecule type" value="Genomic_DNA"/>
</dbReference>
<sequence>MLKVNCRYIVFFKCTLAKYKLFKKRSADHVQPKIKQNRWQNCKTPSRMSGNLDNRQVGKNISFAVKPATKICQTELALPRPDMMACSQAFTRPRQARFVCVTPVDYPKAPAPDLP</sequence>
<accession>A0A8X6NHZ1</accession>
<reference evidence="1" key="1">
    <citation type="submission" date="2020-08" db="EMBL/GenBank/DDBJ databases">
        <title>Multicomponent nature underlies the extraordinary mechanical properties of spider dragline silk.</title>
        <authorList>
            <person name="Kono N."/>
            <person name="Nakamura H."/>
            <person name="Mori M."/>
            <person name="Yoshida Y."/>
            <person name="Ohtoshi R."/>
            <person name="Malay A.D."/>
            <person name="Moran D.A.P."/>
            <person name="Tomita M."/>
            <person name="Numata K."/>
            <person name="Arakawa K."/>
        </authorList>
    </citation>
    <scope>NUCLEOTIDE SEQUENCE</scope>
</reference>
<proteinExistence type="predicted"/>
<dbReference type="Proteomes" id="UP000887013">
    <property type="component" value="Unassembled WGS sequence"/>
</dbReference>
<dbReference type="AlphaFoldDB" id="A0A8X6NHZ1"/>